<feature type="domain" description="Fe-containing alcohol dehydrogenase-like C-terminal" evidence="5">
    <location>
        <begin position="168"/>
        <end position="348"/>
    </location>
</feature>
<feature type="domain" description="Alcohol dehydrogenase iron-type/glycerol dehydrogenase GldA" evidence="4">
    <location>
        <begin position="13"/>
        <end position="156"/>
    </location>
</feature>
<dbReference type="InterPro" id="IPR056798">
    <property type="entry name" value="ADH_Fe_C"/>
</dbReference>
<gene>
    <name evidence="6" type="ORF">LZA78_06585</name>
</gene>
<comment type="caution">
    <text evidence="6">The sequence shown here is derived from an EMBL/GenBank/DDBJ whole genome shotgun (WGS) entry which is preliminary data.</text>
</comment>
<dbReference type="EMBL" id="JAJUOS010000004">
    <property type="protein sequence ID" value="MCE5973139.1"/>
    <property type="molecule type" value="Genomic_DNA"/>
</dbReference>
<dbReference type="PANTHER" id="PTHR11496:SF102">
    <property type="entry name" value="ALCOHOL DEHYDROGENASE 4"/>
    <property type="match status" value="1"/>
</dbReference>
<sequence length="354" mass="36697">MTGIAPFQFSINPGRIVFGPGSLAQAATEIERLGCKRVLIVATAFQKNDAEALAEALGPQAAGVFAEAAMHTPVEVTEKAMAAYAAAGADGVLTYGGGSTIGLGKAIAWRNDAPQIVVATTYAGSEVTPILGQTEKGLKTTLRDPKVLPKTVIYDPELTLGLPVAMSVASGLNAMAHAVEGLYAQDRNPVSSLQATEGIRALRAALPVIVRDPSNRAARGEALYGAWLCGTVLGTVGMSLHHKLCHVLGGSFDLPHAETHAIMLPHTAAFNAAAAADALAPAAALFGGAIGAGLYDFASSIGAPKALRDLGLLETDLDRAADIAVKNPYWNPRPVERDGIRALLQRAWEGARPE</sequence>
<evidence type="ECO:0000256" key="1">
    <source>
        <dbReference type="ARBA" id="ARBA00007358"/>
    </source>
</evidence>
<keyword evidence="3" id="KW-0520">NAD</keyword>
<evidence type="ECO:0000313" key="6">
    <source>
        <dbReference type="EMBL" id="MCE5973139.1"/>
    </source>
</evidence>
<proteinExistence type="inferred from homology"/>
<dbReference type="SUPFAM" id="SSF56796">
    <property type="entry name" value="Dehydroquinate synthase-like"/>
    <property type="match status" value="1"/>
</dbReference>
<dbReference type="Proteomes" id="UP001521181">
    <property type="component" value="Unassembled WGS sequence"/>
</dbReference>
<dbReference type="PANTHER" id="PTHR11496">
    <property type="entry name" value="ALCOHOL DEHYDROGENASE"/>
    <property type="match status" value="1"/>
</dbReference>
<keyword evidence="2" id="KW-0560">Oxidoreductase</keyword>
<comment type="similarity">
    <text evidence="1">Belongs to the iron-containing alcohol dehydrogenase family.</text>
</comment>
<protein>
    <submittedName>
        <fullName evidence="6">Maleylacetate reductase</fullName>
    </submittedName>
</protein>
<name>A0ABS8YTE3_9RHOB</name>
<evidence type="ECO:0000256" key="2">
    <source>
        <dbReference type="ARBA" id="ARBA00023002"/>
    </source>
</evidence>
<dbReference type="Pfam" id="PF00465">
    <property type="entry name" value="Fe-ADH"/>
    <property type="match status" value="1"/>
</dbReference>
<dbReference type="InterPro" id="IPR034786">
    <property type="entry name" value="MAR"/>
</dbReference>
<dbReference type="Pfam" id="PF25137">
    <property type="entry name" value="ADH_Fe_C"/>
    <property type="match status" value="1"/>
</dbReference>
<evidence type="ECO:0000256" key="3">
    <source>
        <dbReference type="ARBA" id="ARBA00023027"/>
    </source>
</evidence>
<evidence type="ECO:0000313" key="7">
    <source>
        <dbReference type="Proteomes" id="UP001521181"/>
    </source>
</evidence>
<reference evidence="6 7" key="1">
    <citation type="submission" date="2021-12" db="EMBL/GenBank/DDBJ databases">
        <title>Sinirhodobacter sp. WL0062 is a bacterium isolated from seawater.</title>
        <authorList>
            <person name="Wang L."/>
            <person name="He W."/>
            <person name="Zhang D.-F."/>
        </authorList>
    </citation>
    <scope>NUCLEOTIDE SEQUENCE [LARGE SCALE GENOMIC DNA]</scope>
    <source>
        <strain evidence="6 7">WL0062</strain>
    </source>
</reference>
<dbReference type="Gene3D" id="1.20.1090.10">
    <property type="entry name" value="Dehydroquinate synthase-like - alpha domain"/>
    <property type="match status" value="1"/>
</dbReference>
<dbReference type="CDD" id="cd08177">
    <property type="entry name" value="MAR"/>
    <property type="match status" value="1"/>
</dbReference>
<evidence type="ECO:0000259" key="5">
    <source>
        <dbReference type="Pfam" id="PF25137"/>
    </source>
</evidence>
<dbReference type="Gene3D" id="3.40.50.1970">
    <property type="match status" value="1"/>
</dbReference>
<dbReference type="InterPro" id="IPR039697">
    <property type="entry name" value="Alcohol_dehydrogenase_Fe"/>
</dbReference>
<evidence type="ECO:0000259" key="4">
    <source>
        <dbReference type="Pfam" id="PF00465"/>
    </source>
</evidence>
<accession>A0ABS8YTE3</accession>
<organism evidence="6 7">
    <name type="scientific">Rhodobacter flavimaris</name>
    <dbReference type="NCBI Taxonomy" id="2907145"/>
    <lineage>
        <taxon>Bacteria</taxon>
        <taxon>Pseudomonadati</taxon>
        <taxon>Pseudomonadota</taxon>
        <taxon>Alphaproteobacteria</taxon>
        <taxon>Rhodobacterales</taxon>
        <taxon>Rhodobacter group</taxon>
        <taxon>Rhodobacter</taxon>
    </lineage>
</organism>
<dbReference type="InterPro" id="IPR001670">
    <property type="entry name" value="ADH_Fe/GldA"/>
</dbReference>
<dbReference type="RefSeq" id="WP_233676143.1">
    <property type="nucleotide sequence ID" value="NZ_JAJUOS010000004.1"/>
</dbReference>
<keyword evidence="7" id="KW-1185">Reference proteome</keyword>